<reference evidence="2" key="1">
    <citation type="submission" date="2023-03" db="EMBL/GenBank/DDBJ databases">
        <title>Massive genome expansion in bonnet fungi (Mycena s.s.) driven by repeated elements and novel gene families across ecological guilds.</title>
        <authorList>
            <consortium name="Lawrence Berkeley National Laboratory"/>
            <person name="Harder C.B."/>
            <person name="Miyauchi S."/>
            <person name="Viragh M."/>
            <person name="Kuo A."/>
            <person name="Thoen E."/>
            <person name="Andreopoulos B."/>
            <person name="Lu D."/>
            <person name="Skrede I."/>
            <person name="Drula E."/>
            <person name="Henrissat B."/>
            <person name="Morin E."/>
            <person name="Kohler A."/>
            <person name="Barry K."/>
            <person name="LaButti K."/>
            <person name="Morin E."/>
            <person name="Salamov A."/>
            <person name="Lipzen A."/>
            <person name="Mereny Z."/>
            <person name="Hegedus B."/>
            <person name="Baldrian P."/>
            <person name="Stursova M."/>
            <person name="Weitz H."/>
            <person name="Taylor A."/>
            <person name="Grigoriev I.V."/>
            <person name="Nagy L.G."/>
            <person name="Martin F."/>
            <person name="Kauserud H."/>
        </authorList>
    </citation>
    <scope>NUCLEOTIDE SEQUENCE</scope>
    <source>
        <strain evidence="2">9144</strain>
    </source>
</reference>
<organism evidence="2 3">
    <name type="scientific">Mycena pura</name>
    <dbReference type="NCBI Taxonomy" id="153505"/>
    <lineage>
        <taxon>Eukaryota</taxon>
        <taxon>Fungi</taxon>
        <taxon>Dikarya</taxon>
        <taxon>Basidiomycota</taxon>
        <taxon>Agaricomycotina</taxon>
        <taxon>Agaricomycetes</taxon>
        <taxon>Agaricomycetidae</taxon>
        <taxon>Agaricales</taxon>
        <taxon>Marasmiineae</taxon>
        <taxon>Mycenaceae</taxon>
        <taxon>Mycena</taxon>
    </lineage>
</organism>
<feature type="compositionally biased region" description="Low complexity" evidence="1">
    <location>
        <begin position="223"/>
        <end position="232"/>
    </location>
</feature>
<feature type="compositionally biased region" description="Basic residues" evidence="1">
    <location>
        <begin position="189"/>
        <end position="218"/>
    </location>
</feature>
<feature type="compositionally biased region" description="Basic residues" evidence="1">
    <location>
        <begin position="242"/>
        <end position="254"/>
    </location>
</feature>
<sequence length="292" mass="33052">MSSNNAYLHISSDCVRLLPCLAFFLFTPLPARTELTCDSETLPRVVPSMHYAGVAHTVRLTVRQLYESVRVPPQDCVHATEAMEKISLVVEEDLKGDTVVVFTVGEKMVYTYHLAHDAAPLCHAEINPAVGRAPHTMPPRMIPENKMLWGIIVYIPSRWIACTCCVLTPAHDQLCSDPVETGTPAHTRNGPRARSHLHRPRPHLQPRPCPRLHPHRPRPCPCPRTRTPATAPDARTGNPSRPRPHPQRRHPRLPHTRDPRPRRDTPRPRLRLQPRPRRRLQPHPPAPAARGQ</sequence>
<feature type="region of interest" description="Disordered" evidence="1">
    <location>
        <begin position="181"/>
        <end position="292"/>
    </location>
</feature>
<dbReference type="AlphaFoldDB" id="A0AAD6VUC0"/>
<name>A0AAD6VUC0_9AGAR</name>
<evidence type="ECO:0000256" key="1">
    <source>
        <dbReference type="SAM" id="MobiDB-lite"/>
    </source>
</evidence>
<dbReference type="EMBL" id="JARJCW010000015">
    <property type="protein sequence ID" value="KAJ7216328.1"/>
    <property type="molecule type" value="Genomic_DNA"/>
</dbReference>
<dbReference type="Proteomes" id="UP001219525">
    <property type="component" value="Unassembled WGS sequence"/>
</dbReference>
<evidence type="ECO:0000313" key="3">
    <source>
        <dbReference type="Proteomes" id="UP001219525"/>
    </source>
</evidence>
<feature type="compositionally biased region" description="Basic residues" evidence="1">
    <location>
        <begin position="268"/>
        <end position="281"/>
    </location>
</feature>
<proteinExistence type="predicted"/>
<gene>
    <name evidence="2" type="ORF">GGX14DRAFT_561907</name>
</gene>
<protein>
    <submittedName>
        <fullName evidence="2">Uncharacterized protein</fullName>
    </submittedName>
</protein>
<comment type="caution">
    <text evidence="2">The sequence shown here is derived from an EMBL/GenBank/DDBJ whole genome shotgun (WGS) entry which is preliminary data.</text>
</comment>
<feature type="compositionally biased region" description="Pro residues" evidence="1">
    <location>
        <begin position="282"/>
        <end position="292"/>
    </location>
</feature>
<evidence type="ECO:0000313" key="2">
    <source>
        <dbReference type="EMBL" id="KAJ7216328.1"/>
    </source>
</evidence>
<feature type="compositionally biased region" description="Basic and acidic residues" evidence="1">
    <location>
        <begin position="255"/>
        <end position="267"/>
    </location>
</feature>
<keyword evidence="3" id="KW-1185">Reference proteome</keyword>
<accession>A0AAD6VUC0</accession>